<sequence>MTSPATPTSDLILARWAKRVLTYGATIVAVLSGALLFLFQTATKAALSPYGLDASGFSGSAGEMIMGGAGTLLAFSLVFFALYWPIGWPVTQVSGWISGRYVGRFGKPAKLSSLEAWITSDPDKQKPRAIMAGATVIVPLLAFLLFWSGSAIGQWRVSQAEWLVAANNCASGCFSYREEGRPAPVIGRPIAANATRMAVVVASGKVETVDVAKITVVEAYRGKPVVVPKDASWKLRWGWWLLDVLNANW</sequence>
<accession>A0A369VRZ5</accession>
<gene>
    <name evidence="2" type="ORF">DVW87_16795</name>
</gene>
<dbReference type="Proteomes" id="UP000253918">
    <property type="component" value="Unassembled WGS sequence"/>
</dbReference>
<keyword evidence="1" id="KW-1133">Transmembrane helix</keyword>
<feature type="transmembrane region" description="Helical" evidence="1">
    <location>
        <begin position="20"/>
        <end position="39"/>
    </location>
</feature>
<organism evidence="2 3">
    <name type="scientific">Sphingomonas aracearum</name>
    <dbReference type="NCBI Taxonomy" id="2283317"/>
    <lineage>
        <taxon>Bacteria</taxon>
        <taxon>Pseudomonadati</taxon>
        <taxon>Pseudomonadota</taxon>
        <taxon>Alphaproteobacteria</taxon>
        <taxon>Sphingomonadales</taxon>
        <taxon>Sphingomonadaceae</taxon>
        <taxon>Sphingomonas</taxon>
    </lineage>
</organism>
<feature type="transmembrane region" description="Helical" evidence="1">
    <location>
        <begin position="65"/>
        <end position="86"/>
    </location>
</feature>
<proteinExistence type="predicted"/>
<keyword evidence="1" id="KW-0472">Membrane</keyword>
<dbReference type="RefSeq" id="WP_114688958.1">
    <property type="nucleotide sequence ID" value="NZ_QQNB01000005.1"/>
</dbReference>
<evidence type="ECO:0000313" key="3">
    <source>
        <dbReference type="Proteomes" id="UP000253918"/>
    </source>
</evidence>
<dbReference type="AlphaFoldDB" id="A0A369VRZ5"/>
<name>A0A369VRZ5_9SPHN</name>
<feature type="transmembrane region" description="Helical" evidence="1">
    <location>
        <begin position="129"/>
        <end position="147"/>
    </location>
</feature>
<keyword evidence="3" id="KW-1185">Reference proteome</keyword>
<evidence type="ECO:0000313" key="2">
    <source>
        <dbReference type="EMBL" id="RDE04287.1"/>
    </source>
</evidence>
<keyword evidence="1" id="KW-0812">Transmembrane</keyword>
<comment type="caution">
    <text evidence="2">The sequence shown here is derived from an EMBL/GenBank/DDBJ whole genome shotgun (WGS) entry which is preliminary data.</text>
</comment>
<evidence type="ECO:0000256" key="1">
    <source>
        <dbReference type="SAM" id="Phobius"/>
    </source>
</evidence>
<protein>
    <submittedName>
        <fullName evidence="2">Uncharacterized protein</fullName>
    </submittedName>
</protein>
<dbReference type="EMBL" id="QQNB01000005">
    <property type="protein sequence ID" value="RDE04287.1"/>
    <property type="molecule type" value="Genomic_DNA"/>
</dbReference>
<reference evidence="2 3" key="1">
    <citation type="submission" date="2018-07" db="EMBL/GenBank/DDBJ databases">
        <title>a novel species of Sphingomonas isolated from the rhizosphere soil of Araceae plant.</title>
        <authorList>
            <person name="Zhiyong W."/>
            <person name="Qinglan Z."/>
            <person name="Zhiwei F."/>
            <person name="Ding X."/>
            <person name="Gejiao W."/>
            <person name="Shixue Z."/>
        </authorList>
    </citation>
    <scope>NUCLEOTIDE SEQUENCE [LARGE SCALE GENOMIC DNA]</scope>
    <source>
        <strain evidence="2 3">WZY 27</strain>
    </source>
</reference>